<accession>A0A0F4Z0Q8</accession>
<gene>
    <name evidence="2" type="ORF">T310_2524</name>
</gene>
<dbReference type="AlphaFoldDB" id="A0A0F4Z0Q8"/>
<protein>
    <submittedName>
        <fullName evidence="2">Uncharacterized protein</fullName>
    </submittedName>
</protein>
<evidence type="ECO:0000256" key="1">
    <source>
        <dbReference type="SAM" id="MobiDB-lite"/>
    </source>
</evidence>
<dbReference type="RefSeq" id="XP_013330070.1">
    <property type="nucleotide sequence ID" value="XM_013474616.1"/>
</dbReference>
<reference evidence="2 3" key="1">
    <citation type="submission" date="2015-04" db="EMBL/GenBank/DDBJ databases">
        <authorList>
            <person name="Heijne W.H."/>
            <person name="Fedorova N.D."/>
            <person name="Nierman W.C."/>
            <person name="Vollebregt A.W."/>
            <person name="Zhao Z."/>
            <person name="Wu L."/>
            <person name="Kumar M."/>
            <person name="Stam H."/>
            <person name="van den Berg M.A."/>
            <person name="Pel H.J."/>
        </authorList>
    </citation>
    <scope>NUCLEOTIDE SEQUENCE [LARGE SCALE GENOMIC DNA]</scope>
    <source>
        <strain evidence="2 3">CBS 393.64</strain>
    </source>
</reference>
<evidence type="ECO:0000313" key="3">
    <source>
        <dbReference type="Proteomes" id="UP000053958"/>
    </source>
</evidence>
<proteinExistence type="predicted"/>
<dbReference type="Proteomes" id="UP000053958">
    <property type="component" value="Unassembled WGS sequence"/>
</dbReference>
<dbReference type="EMBL" id="LASV01000101">
    <property type="protein sequence ID" value="KKA23458.1"/>
    <property type="molecule type" value="Genomic_DNA"/>
</dbReference>
<comment type="caution">
    <text evidence="2">The sequence shown here is derived from an EMBL/GenBank/DDBJ whole genome shotgun (WGS) entry which is preliminary data.</text>
</comment>
<sequence length="93" mass="10355">MQKPQRRRTPVSLSKPHSPATPPSAVADPSPTRRAYSSEGPPDLGPPENELCGSIPNRGRLIRGLEVNQSVLPIIENWNWDDQESFCFTPTYN</sequence>
<feature type="region of interest" description="Disordered" evidence="1">
    <location>
        <begin position="1"/>
        <end position="52"/>
    </location>
</feature>
<organism evidence="2 3">
    <name type="scientific">Rasamsonia emersonii (strain ATCC 16479 / CBS 393.64 / IMI 116815)</name>
    <dbReference type="NCBI Taxonomy" id="1408163"/>
    <lineage>
        <taxon>Eukaryota</taxon>
        <taxon>Fungi</taxon>
        <taxon>Dikarya</taxon>
        <taxon>Ascomycota</taxon>
        <taxon>Pezizomycotina</taxon>
        <taxon>Eurotiomycetes</taxon>
        <taxon>Eurotiomycetidae</taxon>
        <taxon>Eurotiales</taxon>
        <taxon>Trichocomaceae</taxon>
        <taxon>Rasamsonia</taxon>
    </lineage>
</organism>
<name>A0A0F4Z0Q8_RASE3</name>
<dbReference type="GeneID" id="25314875"/>
<keyword evidence="3" id="KW-1185">Reference proteome</keyword>
<evidence type="ECO:0000313" key="2">
    <source>
        <dbReference type="EMBL" id="KKA23458.1"/>
    </source>
</evidence>